<evidence type="ECO:0000313" key="3">
    <source>
        <dbReference type="Proteomes" id="UP000250234"/>
    </source>
</evidence>
<keyword evidence="1" id="KW-1133">Transmembrane helix</keyword>
<evidence type="ECO:0000313" key="2">
    <source>
        <dbReference type="EMBL" id="SQC85520.1"/>
    </source>
</evidence>
<sequence>MKEIIIGLLICIALLMAFYEFGSKLLGKSDMSLINTLNFSTCFVLLVFGYYGYCDFIDNGFIKGEFSILISILVWGCMFLKMILLLIYKEWKEVKKLFLINFIYGLTVVTLSYLLMIWK</sequence>
<dbReference type="RefSeq" id="WP_111946660.1">
    <property type="nucleotide sequence ID" value="NZ_CATNYA010000013.1"/>
</dbReference>
<keyword evidence="1" id="KW-0472">Membrane</keyword>
<proteinExistence type="predicted"/>
<protein>
    <submittedName>
        <fullName evidence="2">Uncharacterized protein</fullName>
    </submittedName>
</protein>
<dbReference type="AlphaFoldDB" id="A0A2X3KDF9"/>
<dbReference type="EMBL" id="UAWO01000007">
    <property type="protein sequence ID" value="SQC85520.1"/>
    <property type="molecule type" value="Genomic_DNA"/>
</dbReference>
<dbReference type="Proteomes" id="UP000250234">
    <property type="component" value="Unassembled WGS sequence"/>
</dbReference>
<feature type="transmembrane region" description="Helical" evidence="1">
    <location>
        <begin position="32"/>
        <end position="54"/>
    </location>
</feature>
<feature type="transmembrane region" description="Helical" evidence="1">
    <location>
        <begin position="99"/>
        <end position="118"/>
    </location>
</feature>
<feature type="transmembrane region" description="Helical" evidence="1">
    <location>
        <begin position="66"/>
        <end position="87"/>
    </location>
</feature>
<reference evidence="2 3" key="1">
    <citation type="submission" date="2018-06" db="EMBL/GenBank/DDBJ databases">
        <authorList>
            <consortium name="Pathogen Informatics"/>
            <person name="Doyle S."/>
        </authorList>
    </citation>
    <scope>NUCLEOTIDE SEQUENCE [LARGE SCALE GENOMIC DNA]</scope>
    <source>
        <strain evidence="2 3">NCTC8081</strain>
    </source>
</reference>
<gene>
    <name evidence="2" type="ORF">NCTC8081_03313</name>
</gene>
<evidence type="ECO:0000256" key="1">
    <source>
        <dbReference type="SAM" id="Phobius"/>
    </source>
</evidence>
<keyword evidence="1" id="KW-0812">Transmembrane</keyword>
<accession>A0A2X3KDF9</accession>
<name>A0A2X3KDF9_CLOPF</name>
<organism evidence="2 3">
    <name type="scientific">Clostridium perfringens</name>
    <dbReference type="NCBI Taxonomy" id="1502"/>
    <lineage>
        <taxon>Bacteria</taxon>
        <taxon>Bacillati</taxon>
        <taxon>Bacillota</taxon>
        <taxon>Clostridia</taxon>
        <taxon>Eubacteriales</taxon>
        <taxon>Clostridiaceae</taxon>
        <taxon>Clostridium</taxon>
    </lineage>
</organism>